<gene>
    <name evidence="2" type="ORF">KARMA_0822</name>
</gene>
<name>A0A1M4MVX0_9RHOB</name>
<evidence type="ECO:0000313" key="2">
    <source>
        <dbReference type="EMBL" id="SCM66643.1"/>
    </source>
</evidence>
<dbReference type="EMBL" id="FMJB01000033">
    <property type="protein sequence ID" value="SCM66643.1"/>
    <property type="molecule type" value="Genomic_DNA"/>
</dbReference>
<evidence type="ECO:0000256" key="1">
    <source>
        <dbReference type="SAM" id="MobiDB-lite"/>
    </source>
</evidence>
<keyword evidence="3" id="KW-1185">Reference proteome</keyword>
<reference evidence="3" key="1">
    <citation type="submission" date="2016-09" db="EMBL/GenBank/DDBJ databases">
        <authorList>
            <person name="Wibberg D."/>
        </authorList>
    </citation>
    <scope>NUCLEOTIDE SEQUENCE [LARGE SCALE GENOMIC DNA]</scope>
</reference>
<evidence type="ECO:0000313" key="3">
    <source>
        <dbReference type="Proteomes" id="UP000184085"/>
    </source>
</evidence>
<accession>A0A1M4MVX0</accession>
<dbReference type="AlphaFoldDB" id="A0A1M4MVX0"/>
<dbReference type="Proteomes" id="UP000184085">
    <property type="component" value="Unassembled WGS sequence"/>
</dbReference>
<dbReference type="RefSeq" id="WP_072704466.1">
    <property type="nucleotide sequence ID" value="NZ_FMJB01000033.1"/>
</dbReference>
<proteinExistence type="predicted"/>
<protein>
    <submittedName>
        <fullName evidence="2">Uncharacterized protein</fullName>
    </submittedName>
</protein>
<sequence>MSNVLEDLLAGVPARGAKGRTAGSTQRTKGDGPVTALDKTSTAAWSILDEEAEARAEKTARLKAARQARDGGKSE</sequence>
<feature type="region of interest" description="Disordered" evidence="1">
    <location>
        <begin position="1"/>
        <end position="38"/>
    </location>
</feature>
<organism evidence="2 3">
    <name type="scientific">Donghicola eburneus</name>
    <dbReference type="NCBI Taxonomy" id="393278"/>
    <lineage>
        <taxon>Bacteria</taxon>
        <taxon>Pseudomonadati</taxon>
        <taxon>Pseudomonadota</taxon>
        <taxon>Alphaproteobacteria</taxon>
        <taxon>Rhodobacterales</taxon>
        <taxon>Roseobacteraceae</taxon>
        <taxon>Donghicola</taxon>
    </lineage>
</organism>